<evidence type="ECO:0000313" key="4">
    <source>
        <dbReference type="Proteomes" id="UP000326532"/>
    </source>
</evidence>
<keyword evidence="2" id="KW-0472">Membrane</keyword>
<evidence type="ECO:0000256" key="1">
    <source>
        <dbReference type="SAM" id="MobiDB-lite"/>
    </source>
</evidence>
<feature type="transmembrane region" description="Helical" evidence="2">
    <location>
        <begin position="51"/>
        <end position="69"/>
    </location>
</feature>
<keyword evidence="2" id="KW-0812">Transmembrane</keyword>
<reference evidence="3 4" key="1">
    <citation type="submission" date="2019-04" db="EMBL/GenBank/DDBJ databases">
        <title>Fungal friends and foes A comparative genomics study of 23 Aspergillus species from section Flavi.</title>
        <authorList>
            <consortium name="DOE Joint Genome Institute"/>
            <person name="Kjaerbolling I."/>
            <person name="Vesth T.C."/>
            <person name="Frisvad J.C."/>
            <person name="Nybo J.L."/>
            <person name="Theobald S."/>
            <person name="Kildgaard S."/>
            <person name="Petersen T.I."/>
            <person name="Kuo A."/>
            <person name="Sato A."/>
            <person name="Lyhne E.K."/>
            <person name="Kogle M.E."/>
            <person name="Wiebenga A."/>
            <person name="Kun R.S."/>
            <person name="Lubbers R.J."/>
            <person name="Makela M.R."/>
            <person name="Barry K."/>
            <person name="Chovatia M."/>
            <person name="Clum A."/>
            <person name="Daum C."/>
            <person name="Haridas S."/>
            <person name="He G."/>
            <person name="LaButti K."/>
            <person name="Lipzen A."/>
            <person name="Mondo S."/>
            <person name="Pangilinan J."/>
            <person name="Riley R."/>
            <person name="Salamov A."/>
            <person name="Simmons B.A."/>
            <person name="Magnuson J.K."/>
            <person name="Henrissat B."/>
            <person name="Mortensen U.H."/>
            <person name="Larsen T.O."/>
            <person name="De vries R.P."/>
            <person name="Grigoriev I.V."/>
            <person name="Machida M."/>
            <person name="Baker S.E."/>
            <person name="Andersen M.R."/>
        </authorList>
    </citation>
    <scope>NUCLEOTIDE SEQUENCE [LARGE SCALE GENOMIC DNA]</scope>
    <source>
        <strain evidence="3 4">CBS 117618</strain>
    </source>
</reference>
<dbReference type="Proteomes" id="UP000326532">
    <property type="component" value="Unassembled WGS sequence"/>
</dbReference>
<name>A0A5N6D3E3_ASPPA</name>
<dbReference type="VEuPathDB" id="FungiDB:BDV34DRAFT_40313"/>
<evidence type="ECO:0000256" key="2">
    <source>
        <dbReference type="SAM" id="Phobius"/>
    </source>
</evidence>
<proteinExistence type="predicted"/>
<keyword evidence="4" id="KW-1185">Reference proteome</keyword>
<protein>
    <submittedName>
        <fullName evidence="3">Uncharacterized protein</fullName>
    </submittedName>
</protein>
<gene>
    <name evidence="3" type="ORF">BDV34DRAFT_40313</name>
</gene>
<feature type="region of interest" description="Disordered" evidence="1">
    <location>
        <begin position="80"/>
        <end position="101"/>
    </location>
</feature>
<dbReference type="AlphaFoldDB" id="A0A5N6D3E3"/>
<accession>A0A5N6D3E3</accession>
<dbReference type="EMBL" id="ML735076">
    <property type="protein sequence ID" value="KAB8199447.1"/>
    <property type="molecule type" value="Genomic_DNA"/>
</dbReference>
<organism evidence="3 4">
    <name type="scientific">Aspergillus parasiticus</name>
    <dbReference type="NCBI Taxonomy" id="5067"/>
    <lineage>
        <taxon>Eukaryota</taxon>
        <taxon>Fungi</taxon>
        <taxon>Dikarya</taxon>
        <taxon>Ascomycota</taxon>
        <taxon>Pezizomycotina</taxon>
        <taxon>Eurotiomycetes</taxon>
        <taxon>Eurotiomycetidae</taxon>
        <taxon>Eurotiales</taxon>
        <taxon>Aspergillaceae</taxon>
        <taxon>Aspergillus</taxon>
        <taxon>Aspergillus subgen. Circumdati</taxon>
    </lineage>
</organism>
<sequence>MQDTIRNLHDGCMIGDLVPYRFRRYQYLYQTHRIPGVMTGIDQLKPTLRPLIFIIFLLFLFSLFVSPLLHEIRRQIRMRSHNPSLPRSNHRHEVSPQVQAR</sequence>
<keyword evidence="2" id="KW-1133">Transmembrane helix</keyword>
<evidence type="ECO:0000313" key="3">
    <source>
        <dbReference type="EMBL" id="KAB8199447.1"/>
    </source>
</evidence>